<organism evidence="1 2">
    <name type="scientific">Eucalyptus globulus</name>
    <name type="common">Tasmanian blue gum</name>
    <dbReference type="NCBI Taxonomy" id="34317"/>
    <lineage>
        <taxon>Eukaryota</taxon>
        <taxon>Viridiplantae</taxon>
        <taxon>Streptophyta</taxon>
        <taxon>Embryophyta</taxon>
        <taxon>Tracheophyta</taxon>
        <taxon>Spermatophyta</taxon>
        <taxon>Magnoliopsida</taxon>
        <taxon>eudicotyledons</taxon>
        <taxon>Gunneridae</taxon>
        <taxon>Pentapetalae</taxon>
        <taxon>rosids</taxon>
        <taxon>malvids</taxon>
        <taxon>Myrtales</taxon>
        <taxon>Myrtaceae</taxon>
        <taxon>Myrtoideae</taxon>
        <taxon>Eucalypteae</taxon>
        <taxon>Eucalyptus</taxon>
    </lineage>
</organism>
<reference evidence="1 2" key="1">
    <citation type="submission" date="2024-11" db="EMBL/GenBank/DDBJ databases">
        <title>Chromosome-level genome assembly of Eucalyptus globulus Labill. provides insights into its genome evolution.</title>
        <authorList>
            <person name="Li X."/>
        </authorList>
    </citation>
    <scope>NUCLEOTIDE SEQUENCE [LARGE SCALE GENOMIC DNA]</scope>
    <source>
        <strain evidence="1">CL2024</strain>
        <tissue evidence="1">Fresh tender leaves</tissue>
    </source>
</reference>
<proteinExistence type="predicted"/>
<dbReference type="EMBL" id="JBJKBG010000010">
    <property type="protein sequence ID" value="KAL3719340.1"/>
    <property type="molecule type" value="Genomic_DNA"/>
</dbReference>
<comment type="caution">
    <text evidence="1">The sequence shown here is derived from an EMBL/GenBank/DDBJ whole genome shotgun (WGS) entry which is preliminary data.</text>
</comment>
<sequence>MEKEPRSASDAEPDDHIPEFFEFRLFYVRIEGCNIDLSPAHLALRYIRQEPYEHLDINGNHMPDWSGSVPLHQTRIDRERSAVTYTSTDYVKINECGVNCEITEGEFTVARANVGKWLCDWKTMEGIGSETDMRTGFTLQLHPESLLPEFMRRKEGVSAHRSIEVYVAGCRQDGMPAVMARTKPIIDHSERLLRGPNPFNRGPGGRRGRVCVVSGTNRRYYVKGRECSKSEYESSPPNLL</sequence>
<accession>A0ABD3J133</accession>
<dbReference type="Proteomes" id="UP001634007">
    <property type="component" value="Unassembled WGS sequence"/>
</dbReference>
<dbReference type="PANTHER" id="PTHR37244">
    <property type="entry name" value="NADP-SPECIFIC GLUTAMATE DEHYDROGENASE"/>
    <property type="match status" value="1"/>
</dbReference>
<dbReference type="AlphaFoldDB" id="A0ABD3J133"/>
<evidence type="ECO:0000313" key="2">
    <source>
        <dbReference type="Proteomes" id="UP001634007"/>
    </source>
</evidence>
<name>A0ABD3J133_EUCGL</name>
<evidence type="ECO:0000313" key="1">
    <source>
        <dbReference type="EMBL" id="KAL3719340.1"/>
    </source>
</evidence>
<keyword evidence="2" id="KW-1185">Reference proteome</keyword>
<protein>
    <submittedName>
        <fullName evidence="1">Uncharacterized protein</fullName>
    </submittedName>
</protein>
<dbReference type="PANTHER" id="PTHR37244:SF1">
    <property type="entry name" value="NADP-SPECIFIC GLUTAMATE DEHYDROGENASE"/>
    <property type="match status" value="1"/>
</dbReference>
<gene>
    <name evidence="1" type="ORF">ACJRO7_004314</name>
</gene>